<name>A0A9P4KEW0_9PLEO</name>
<protein>
    <submittedName>
        <fullName evidence="2">Uncharacterized protein</fullName>
    </submittedName>
</protein>
<accession>A0A9P4KEW0</accession>
<dbReference type="EMBL" id="ML986595">
    <property type="protein sequence ID" value="KAF2266886.1"/>
    <property type="molecule type" value="Genomic_DNA"/>
</dbReference>
<reference evidence="3" key="1">
    <citation type="journal article" date="2020" name="Stud. Mycol.">
        <title>101 Dothideomycetes genomes: A test case for predicting lifestyles and emergence of pathogens.</title>
        <authorList>
            <person name="Haridas S."/>
            <person name="Albert R."/>
            <person name="Binder M."/>
            <person name="Bloem J."/>
            <person name="LaButti K."/>
            <person name="Salamov A."/>
            <person name="Andreopoulos B."/>
            <person name="Baker S."/>
            <person name="Barry K."/>
            <person name="Bills G."/>
            <person name="Bluhm B."/>
            <person name="Cannon C."/>
            <person name="Castanera R."/>
            <person name="Culley D."/>
            <person name="Daum C."/>
            <person name="Ezra D."/>
            <person name="Gonzalez J."/>
            <person name="Henrissat B."/>
            <person name="Kuo A."/>
            <person name="Liang C."/>
            <person name="Lipzen A."/>
            <person name="Lutzoni F."/>
            <person name="Magnuson J."/>
            <person name="Mondo S."/>
            <person name="Nolan M."/>
            <person name="Ohm R."/>
            <person name="Pangilinan J."/>
            <person name="Park H.-J."/>
            <person name="Ramirez L."/>
            <person name="Alfaro M."/>
            <person name="Sun H."/>
            <person name="Tritt A."/>
            <person name="Yoshinaga Y."/>
            <person name="Zwiers L.-H."/>
            <person name="Turgeon B."/>
            <person name="Goodwin S."/>
            <person name="Spatafora J."/>
            <person name="Crous P."/>
            <person name="Grigoriev I."/>
        </authorList>
    </citation>
    <scope>NUCLEOTIDE SEQUENCE [LARGE SCALE GENOMIC DNA]</scope>
    <source>
        <strain evidence="3">CBS 304.66</strain>
    </source>
</reference>
<sequence length="197" mass="22142">MKFLSSTTLGLASFASLAAAAPLVEAEPGVSPAPAPLQKRFDSWHYCNDDKWKGFGERAFLAGLRLMGRVDDDRFDEDARDQIPDQYLGEPGWCTNLWCGGEGSTSVVFYLCVKPETEQKLYGSKDLAQKFHDGFHDCFGKREPRDEKDEAVAFHVWDDGYSLHVEGRSEGTKCPEHMQKKAFPFPDSLNHAPYVEE</sequence>
<dbReference type="AlphaFoldDB" id="A0A9P4KEW0"/>
<organism evidence="2 3">
    <name type="scientific">Lojkania enalia</name>
    <dbReference type="NCBI Taxonomy" id="147567"/>
    <lineage>
        <taxon>Eukaryota</taxon>
        <taxon>Fungi</taxon>
        <taxon>Dikarya</taxon>
        <taxon>Ascomycota</taxon>
        <taxon>Pezizomycotina</taxon>
        <taxon>Dothideomycetes</taxon>
        <taxon>Pleosporomycetidae</taxon>
        <taxon>Pleosporales</taxon>
        <taxon>Pleosporales incertae sedis</taxon>
        <taxon>Lojkania</taxon>
    </lineage>
</organism>
<dbReference type="OrthoDB" id="3782084at2759"/>
<dbReference type="Proteomes" id="UP000800093">
    <property type="component" value="Unassembled WGS sequence"/>
</dbReference>
<feature type="signal peptide" evidence="1">
    <location>
        <begin position="1"/>
        <end position="26"/>
    </location>
</feature>
<evidence type="ECO:0000313" key="2">
    <source>
        <dbReference type="EMBL" id="KAF2266886.1"/>
    </source>
</evidence>
<comment type="caution">
    <text evidence="2">The sequence shown here is derived from an EMBL/GenBank/DDBJ whole genome shotgun (WGS) entry which is preliminary data.</text>
</comment>
<proteinExistence type="predicted"/>
<keyword evidence="1" id="KW-0732">Signal</keyword>
<keyword evidence="3" id="KW-1185">Reference proteome</keyword>
<evidence type="ECO:0000313" key="3">
    <source>
        <dbReference type="Proteomes" id="UP000800093"/>
    </source>
</evidence>
<feature type="chain" id="PRO_5040286431" evidence="1">
    <location>
        <begin position="27"/>
        <end position="197"/>
    </location>
</feature>
<gene>
    <name evidence="2" type="ORF">CC78DRAFT_542168</name>
</gene>
<evidence type="ECO:0000256" key="1">
    <source>
        <dbReference type="SAM" id="SignalP"/>
    </source>
</evidence>